<dbReference type="InterPro" id="IPR029058">
    <property type="entry name" value="AB_hydrolase_fold"/>
</dbReference>
<gene>
    <name evidence="3" type="ORF">GCM10007884_15470</name>
</gene>
<evidence type="ECO:0000313" key="4">
    <source>
        <dbReference type="Proteomes" id="UP001156881"/>
    </source>
</evidence>
<sequence length="364" mass="39856">MTFAVLLSAGGTGAAESTKPVAPALEQRETDATYNSYRLRSGEAIEQLRLHYATLGSPHRNAAGEIDNAVLVLHWTGNSGASLLTPEYKASLFAAGKPLDASRYYLIFPDNLGHGRSTKPSDGLRNRFPRYGYGDIVDVQHRLVTETLGIRRLHAILGMSMGGMNAWQWAEAYPDQVGAIMPVVALPVPISGRNLLWRRMAAENIRNDPEWKANAYTGPTRGYAVAQQFIRLMIDGVPHFQTTIPTVTAADAFIAGIAKPTPSADPNDILYSLESSQDYDPRPGFSALRMKVFALNFEDDEFNPDRLQILQQAVKTLPNARFVVQAGSPDSYGHLTMAHPALWAGHVGAFMDWIEGRPNKAGSH</sequence>
<dbReference type="PANTHER" id="PTHR32268:SF11">
    <property type="entry name" value="HOMOSERINE O-ACETYLTRANSFERASE"/>
    <property type="match status" value="1"/>
</dbReference>
<name>A0ABQ6D5V4_9HYPH</name>
<dbReference type="NCBIfam" id="NF005071">
    <property type="entry name" value="PRK06489.1"/>
    <property type="match status" value="1"/>
</dbReference>
<accession>A0ABQ6D5V4</accession>
<keyword evidence="4" id="KW-1185">Reference proteome</keyword>
<evidence type="ECO:0000259" key="2">
    <source>
        <dbReference type="Pfam" id="PF00561"/>
    </source>
</evidence>
<dbReference type="InterPro" id="IPR008220">
    <property type="entry name" value="HAT_MetX-like"/>
</dbReference>
<dbReference type="InterPro" id="IPR000073">
    <property type="entry name" value="AB_hydrolase_1"/>
</dbReference>
<dbReference type="Proteomes" id="UP001156881">
    <property type="component" value="Unassembled WGS sequence"/>
</dbReference>
<dbReference type="SUPFAM" id="SSF53474">
    <property type="entry name" value="alpha/beta-Hydrolases"/>
    <property type="match status" value="1"/>
</dbReference>
<evidence type="ECO:0000256" key="1">
    <source>
        <dbReference type="ARBA" id="ARBA00022679"/>
    </source>
</evidence>
<proteinExistence type="predicted"/>
<evidence type="ECO:0000313" key="3">
    <source>
        <dbReference type="EMBL" id="GLS43562.1"/>
    </source>
</evidence>
<comment type="caution">
    <text evidence="3">The sequence shown here is derived from an EMBL/GenBank/DDBJ whole genome shotgun (WGS) entry which is preliminary data.</text>
</comment>
<protein>
    <submittedName>
        <fullName evidence="3">Homoserine O-acetyltransferase</fullName>
    </submittedName>
</protein>
<dbReference type="PANTHER" id="PTHR32268">
    <property type="entry name" value="HOMOSERINE O-ACETYLTRANSFERASE"/>
    <property type="match status" value="1"/>
</dbReference>
<feature type="domain" description="AB hydrolase-1" evidence="2">
    <location>
        <begin position="96"/>
        <end position="194"/>
    </location>
</feature>
<keyword evidence="1" id="KW-0808">Transferase</keyword>
<dbReference type="Gene3D" id="3.40.50.1820">
    <property type="entry name" value="alpha/beta hydrolase"/>
    <property type="match status" value="1"/>
</dbReference>
<dbReference type="Pfam" id="PF00561">
    <property type="entry name" value="Abhydrolase_1"/>
    <property type="match status" value="1"/>
</dbReference>
<reference evidence="4" key="1">
    <citation type="journal article" date="2019" name="Int. J. Syst. Evol. Microbiol.">
        <title>The Global Catalogue of Microorganisms (GCM) 10K type strain sequencing project: providing services to taxonomists for standard genome sequencing and annotation.</title>
        <authorList>
            <consortium name="The Broad Institute Genomics Platform"/>
            <consortium name="The Broad Institute Genome Sequencing Center for Infectious Disease"/>
            <person name="Wu L."/>
            <person name="Ma J."/>
        </authorList>
    </citation>
    <scope>NUCLEOTIDE SEQUENCE [LARGE SCALE GENOMIC DNA]</scope>
    <source>
        <strain evidence="4">NBRC 107710</strain>
    </source>
</reference>
<dbReference type="EMBL" id="BSPG01000005">
    <property type="protein sequence ID" value="GLS43562.1"/>
    <property type="molecule type" value="Genomic_DNA"/>
</dbReference>
<organism evidence="3 4">
    <name type="scientific">Methylobacterium brachythecii</name>
    <dbReference type="NCBI Taxonomy" id="1176177"/>
    <lineage>
        <taxon>Bacteria</taxon>
        <taxon>Pseudomonadati</taxon>
        <taxon>Pseudomonadota</taxon>
        <taxon>Alphaproteobacteria</taxon>
        <taxon>Hyphomicrobiales</taxon>
        <taxon>Methylobacteriaceae</taxon>
        <taxon>Methylobacterium</taxon>
    </lineage>
</organism>